<name>A0AAU9EJA2_9BACT</name>
<gene>
    <name evidence="7" type="ORF">FAK_31510</name>
</gene>
<dbReference type="AlphaFoldDB" id="A0AAU9EJA2"/>
<accession>A0AAU9EJA2</accession>
<proteinExistence type="predicted"/>
<reference evidence="8" key="1">
    <citation type="journal article" date="2023" name="Arch. Microbiol.">
        <title>Desulfoferula mesophilus gen. nov. sp. nov., a mesophilic sulfate-reducing bacterium isolated from a brackish lake sediment.</title>
        <authorList>
            <person name="Watanabe T."/>
            <person name="Yabe T."/>
            <person name="Tsuji J.M."/>
            <person name="Fukui M."/>
        </authorList>
    </citation>
    <scope>NUCLEOTIDE SEQUENCE [LARGE SCALE GENOMIC DNA]</scope>
    <source>
        <strain evidence="8">12FAK</strain>
    </source>
</reference>
<keyword evidence="1 4" id="KW-0349">Heme</keyword>
<evidence type="ECO:0000256" key="1">
    <source>
        <dbReference type="ARBA" id="ARBA00022617"/>
    </source>
</evidence>
<keyword evidence="8" id="KW-1185">Reference proteome</keyword>
<evidence type="ECO:0000313" key="7">
    <source>
        <dbReference type="EMBL" id="BEQ16085.1"/>
    </source>
</evidence>
<keyword evidence="2 4" id="KW-0479">Metal-binding</keyword>
<dbReference type="Proteomes" id="UP001366166">
    <property type="component" value="Chromosome"/>
</dbReference>
<dbReference type="RefSeq" id="WP_338601414.1">
    <property type="nucleotide sequence ID" value="NZ_AP028679.1"/>
</dbReference>
<dbReference type="Pfam" id="PF13442">
    <property type="entry name" value="Cytochrome_CBB3"/>
    <property type="match status" value="1"/>
</dbReference>
<evidence type="ECO:0000259" key="6">
    <source>
        <dbReference type="PROSITE" id="PS51007"/>
    </source>
</evidence>
<feature type="chain" id="PRO_5043773361" description="Cytochrome c domain-containing protein" evidence="5">
    <location>
        <begin position="25"/>
        <end position="110"/>
    </location>
</feature>
<protein>
    <recommendedName>
        <fullName evidence="6">Cytochrome c domain-containing protein</fullName>
    </recommendedName>
</protein>
<keyword evidence="3 4" id="KW-0408">Iron</keyword>
<evidence type="ECO:0000313" key="8">
    <source>
        <dbReference type="Proteomes" id="UP001366166"/>
    </source>
</evidence>
<evidence type="ECO:0000256" key="5">
    <source>
        <dbReference type="SAM" id="SignalP"/>
    </source>
</evidence>
<evidence type="ECO:0000256" key="4">
    <source>
        <dbReference type="PROSITE-ProRule" id="PRU00433"/>
    </source>
</evidence>
<dbReference type="InterPro" id="IPR036909">
    <property type="entry name" value="Cyt_c-like_dom_sf"/>
</dbReference>
<dbReference type="GO" id="GO:0046872">
    <property type="term" value="F:metal ion binding"/>
    <property type="evidence" value="ECO:0007669"/>
    <property type="project" value="UniProtKB-KW"/>
</dbReference>
<dbReference type="GO" id="GO:0009055">
    <property type="term" value="F:electron transfer activity"/>
    <property type="evidence" value="ECO:0007669"/>
    <property type="project" value="InterPro"/>
</dbReference>
<dbReference type="PROSITE" id="PS51007">
    <property type="entry name" value="CYTC"/>
    <property type="match status" value="1"/>
</dbReference>
<dbReference type="InterPro" id="IPR009056">
    <property type="entry name" value="Cyt_c-like_dom"/>
</dbReference>
<feature type="domain" description="Cytochrome c" evidence="6">
    <location>
        <begin position="29"/>
        <end position="100"/>
    </location>
</feature>
<dbReference type="Gene3D" id="1.10.760.10">
    <property type="entry name" value="Cytochrome c-like domain"/>
    <property type="match status" value="1"/>
</dbReference>
<keyword evidence="5" id="KW-0732">Signal</keyword>
<dbReference type="EMBL" id="AP028679">
    <property type="protein sequence ID" value="BEQ16085.1"/>
    <property type="molecule type" value="Genomic_DNA"/>
</dbReference>
<feature type="signal peptide" evidence="5">
    <location>
        <begin position="1"/>
        <end position="24"/>
    </location>
</feature>
<dbReference type="KEGG" id="dmp:FAK_31510"/>
<dbReference type="GO" id="GO:0020037">
    <property type="term" value="F:heme binding"/>
    <property type="evidence" value="ECO:0007669"/>
    <property type="project" value="InterPro"/>
</dbReference>
<evidence type="ECO:0000256" key="2">
    <source>
        <dbReference type="ARBA" id="ARBA00022723"/>
    </source>
</evidence>
<organism evidence="7 8">
    <name type="scientific">Desulfoferula mesophila</name>
    <dbReference type="NCBI Taxonomy" id="3058419"/>
    <lineage>
        <taxon>Bacteria</taxon>
        <taxon>Pseudomonadati</taxon>
        <taxon>Thermodesulfobacteriota</taxon>
        <taxon>Desulfarculia</taxon>
        <taxon>Desulfarculales</taxon>
        <taxon>Desulfarculaceae</taxon>
        <taxon>Desulfoferula</taxon>
    </lineage>
</organism>
<sequence>MFKRSIVVLLVLGFIAAGLGVALAAGETGNSRKGKYLYRKNCRVCHVENGKAKELSPISMTQAQWKTTFDGRDKLPCKAEWAKLSDKDINDIYAYLWGHAKDSPSPAKCK</sequence>
<dbReference type="SUPFAM" id="SSF46626">
    <property type="entry name" value="Cytochrome c"/>
    <property type="match status" value="1"/>
</dbReference>
<evidence type="ECO:0000256" key="3">
    <source>
        <dbReference type="ARBA" id="ARBA00023004"/>
    </source>
</evidence>